<gene>
    <name evidence="2" type="ORF">NP493_112g04045</name>
</gene>
<reference evidence="2" key="1">
    <citation type="journal article" date="2023" name="Mol. Biol. Evol.">
        <title>Third-Generation Sequencing Reveals the Adaptive Role of the Epigenome in Three Deep-Sea Polychaetes.</title>
        <authorList>
            <person name="Perez M."/>
            <person name="Aroh O."/>
            <person name="Sun Y."/>
            <person name="Lan Y."/>
            <person name="Juniper S.K."/>
            <person name="Young C.R."/>
            <person name="Angers B."/>
            <person name="Qian P.Y."/>
        </authorList>
    </citation>
    <scope>NUCLEOTIDE SEQUENCE</scope>
    <source>
        <strain evidence="2">R07B-5</strain>
    </source>
</reference>
<evidence type="ECO:0000313" key="2">
    <source>
        <dbReference type="EMBL" id="KAK2189256.1"/>
    </source>
</evidence>
<evidence type="ECO:0000313" key="3">
    <source>
        <dbReference type="Proteomes" id="UP001209878"/>
    </source>
</evidence>
<dbReference type="EMBL" id="JAODUO010000111">
    <property type="protein sequence ID" value="KAK2189256.1"/>
    <property type="molecule type" value="Genomic_DNA"/>
</dbReference>
<sequence>MSKNNYCNWPNSYEPNYSTRPRDIPPNTEYWFSKQTEIEGDNTLEVTAERDKDSTGSGDSGRGASEEGEGRGKLRPGEQPLSPSTMANQPPPLKKRSSKHPPGAAPKRHSKLNKPPLVSPPSQSAVPANYLLPPADSTYIPLVHATPTRVATPGSVSNKSDNSRKSSGEGPQISKQVLV</sequence>
<feature type="compositionally biased region" description="Basic and acidic residues" evidence="1">
    <location>
        <begin position="64"/>
        <end position="76"/>
    </location>
</feature>
<organism evidence="2 3">
    <name type="scientific">Ridgeia piscesae</name>
    <name type="common">Tubeworm</name>
    <dbReference type="NCBI Taxonomy" id="27915"/>
    <lineage>
        <taxon>Eukaryota</taxon>
        <taxon>Metazoa</taxon>
        <taxon>Spiralia</taxon>
        <taxon>Lophotrochozoa</taxon>
        <taxon>Annelida</taxon>
        <taxon>Polychaeta</taxon>
        <taxon>Sedentaria</taxon>
        <taxon>Canalipalpata</taxon>
        <taxon>Sabellida</taxon>
        <taxon>Siboglinidae</taxon>
        <taxon>Ridgeia</taxon>
    </lineage>
</organism>
<protein>
    <submittedName>
        <fullName evidence="2">Uncharacterized protein</fullName>
    </submittedName>
</protein>
<accession>A0AAD9P6U4</accession>
<comment type="caution">
    <text evidence="2">The sequence shown here is derived from an EMBL/GenBank/DDBJ whole genome shotgun (WGS) entry which is preliminary data.</text>
</comment>
<dbReference type="AlphaFoldDB" id="A0AAD9P6U4"/>
<name>A0AAD9P6U4_RIDPI</name>
<feature type="region of interest" description="Disordered" evidence="1">
    <location>
        <begin position="1"/>
        <end position="179"/>
    </location>
</feature>
<evidence type="ECO:0000256" key="1">
    <source>
        <dbReference type="SAM" id="MobiDB-lite"/>
    </source>
</evidence>
<feature type="compositionally biased region" description="Polar residues" evidence="1">
    <location>
        <begin position="1"/>
        <end position="19"/>
    </location>
</feature>
<keyword evidence="3" id="KW-1185">Reference proteome</keyword>
<dbReference type="Proteomes" id="UP001209878">
    <property type="component" value="Unassembled WGS sequence"/>
</dbReference>
<proteinExistence type="predicted"/>